<sequence length="989" mass="106031">MAILIGREHPAAILRGEVGRALTSHGSLVLVTGEAGVGKSTLVAEAAGHAVAAGAQVLSAACWEGEGAPGYWPWVQVVRRLNPAADVFESARTPFELYDAVTAQLVALSRERPVVIVLEDLHWADAASLKLLEFVVRHAWFERILVIGTYREGEAELPPELKATTLALSGLGREEVGELVARTTGLRPDDELVTEIHRRTGGNPFFVEQAARLWQGGSPLDTIPAEVRAAVERRLSRLSGEVRETLRAAAVLGREFADEVLAASVGRGAGSSAPGVAAGVGRGVAVPLGQAVAAKLVAPLGEGRHAFVHDLVRETLYAELDEAGRRAGHAAALAALGSTAAYPASLAHHAYLAEVPEAPALLLAAALDAEARLADEEAVGHYRRALELVPGAERARRTGIELDLGLTLQRIGEHEEGGRAIEAAIAAARELDDPGLLAHAALKLYHLGFPDFVREAHRRLVRGEAASTSADDVGEQLSGLAADRARHAGDDQALGFTLLARLSAIWRPGTAEERVALADELAEVATRANDTQHLLHALSWRASALLELGDPAHTAADQDFLRQAERSGLPLFEHEAMVIRTRHALLQGRFDEARALSETTRELGEQPYVSGAELRWTQMLSAALLQGRFDEADALLAEMRAARSPNLPLFAGVTAAERGDARGALNHLTRLMAGGEDLLTWMAPLWLRFQAQAAALSKDPELCQNAREAIAPHLGQWAVTSTIVVDGPFEHWAAVLDAAQGRWRAAADGFTAAYRAADRLGSRPWSVLSRAHLAEALLAAGEDPGALLADVAREAEELGMRVRLPQRAASVFRLDGDVWTLTFAGRTAHLPDAKGLRDLRTLMGSPGTDIPAVELLNPAGGAEAVAARRMGGDAVLDDEAKAQYRRRLELLDDEIDRASVRGNDQQVAALDAERQALLSELRKAVGLGGRSRRLGDEAERARKAVTNRIRNTLRQLDDRHPDLAAHLRASISTGATCRYQPPDPITWTW</sequence>
<gene>
    <name evidence="5" type="ORF">HNR40_000348</name>
</gene>
<name>A0A7W7ZW52_9ACTN</name>
<evidence type="ECO:0000256" key="1">
    <source>
        <dbReference type="ARBA" id="ARBA00022741"/>
    </source>
</evidence>
<dbReference type="Pfam" id="PF12862">
    <property type="entry name" value="ANAPC5"/>
    <property type="match status" value="2"/>
</dbReference>
<dbReference type="AlphaFoldDB" id="A0A7W7ZW52"/>
<dbReference type="PANTHER" id="PTHR16305:SF35">
    <property type="entry name" value="TRANSCRIPTIONAL ACTIVATOR DOMAIN"/>
    <property type="match status" value="1"/>
</dbReference>
<dbReference type="RefSeq" id="WP_184957877.1">
    <property type="nucleotide sequence ID" value="NZ_JACHIN010000001.1"/>
</dbReference>
<dbReference type="InterPro" id="IPR041664">
    <property type="entry name" value="AAA_16"/>
</dbReference>
<keyword evidence="2" id="KW-0067">ATP-binding</keyword>
<feature type="domain" description="Anaphase-promoting complex subunit 5" evidence="3">
    <location>
        <begin position="483"/>
        <end position="541"/>
    </location>
</feature>
<dbReference type="Pfam" id="PF13191">
    <property type="entry name" value="AAA_16"/>
    <property type="match status" value="1"/>
</dbReference>
<dbReference type="EMBL" id="JACHIN010000001">
    <property type="protein sequence ID" value="MBB5074902.1"/>
    <property type="molecule type" value="Genomic_DNA"/>
</dbReference>
<evidence type="ECO:0000313" key="5">
    <source>
        <dbReference type="EMBL" id="MBB5074902.1"/>
    </source>
</evidence>
<protein>
    <recommendedName>
        <fullName evidence="7">ATPase</fullName>
    </recommendedName>
</protein>
<dbReference type="PANTHER" id="PTHR16305">
    <property type="entry name" value="TESTICULAR SOLUBLE ADENYLYL CYCLASE"/>
    <property type="match status" value="1"/>
</dbReference>
<dbReference type="InterPro" id="IPR026000">
    <property type="entry name" value="Apc5_dom"/>
</dbReference>
<evidence type="ECO:0008006" key="7">
    <source>
        <dbReference type="Google" id="ProtNLM"/>
    </source>
</evidence>
<proteinExistence type="predicted"/>
<evidence type="ECO:0000313" key="6">
    <source>
        <dbReference type="Proteomes" id="UP000568380"/>
    </source>
</evidence>
<dbReference type="GO" id="GO:0004016">
    <property type="term" value="F:adenylate cyclase activity"/>
    <property type="evidence" value="ECO:0007669"/>
    <property type="project" value="TreeGrafter"/>
</dbReference>
<dbReference type="GO" id="GO:0005737">
    <property type="term" value="C:cytoplasm"/>
    <property type="evidence" value="ECO:0007669"/>
    <property type="project" value="TreeGrafter"/>
</dbReference>
<dbReference type="Proteomes" id="UP000568380">
    <property type="component" value="Unassembled WGS sequence"/>
</dbReference>
<keyword evidence="6" id="KW-1185">Reference proteome</keyword>
<feature type="domain" description="Orc1-like AAA ATPase" evidence="4">
    <location>
        <begin position="4"/>
        <end position="147"/>
    </location>
</feature>
<evidence type="ECO:0000259" key="4">
    <source>
        <dbReference type="Pfam" id="PF13191"/>
    </source>
</evidence>
<dbReference type="GO" id="GO:0005524">
    <property type="term" value="F:ATP binding"/>
    <property type="evidence" value="ECO:0007669"/>
    <property type="project" value="UniProtKB-KW"/>
</dbReference>
<comment type="caution">
    <text evidence="5">The sequence shown here is derived from an EMBL/GenBank/DDBJ whole genome shotgun (WGS) entry which is preliminary data.</text>
</comment>
<keyword evidence="1" id="KW-0547">Nucleotide-binding</keyword>
<organism evidence="5 6">
    <name type="scientific">Nonomuraea endophytica</name>
    <dbReference type="NCBI Taxonomy" id="714136"/>
    <lineage>
        <taxon>Bacteria</taxon>
        <taxon>Bacillati</taxon>
        <taxon>Actinomycetota</taxon>
        <taxon>Actinomycetes</taxon>
        <taxon>Streptosporangiales</taxon>
        <taxon>Streptosporangiaceae</taxon>
        <taxon>Nonomuraea</taxon>
    </lineage>
</organism>
<evidence type="ECO:0000256" key="2">
    <source>
        <dbReference type="ARBA" id="ARBA00022840"/>
    </source>
</evidence>
<dbReference type="InterPro" id="IPR027417">
    <property type="entry name" value="P-loop_NTPase"/>
</dbReference>
<feature type="domain" description="Anaphase-promoting complex subunit 5" evidence="3">
    <location>
        <begin position="403"/>
        <end position="447"/>
    </location>
</feature>
<evidence type="ECO:0000259" key="3">
    <source>
        <dbReference type="Pfam" id="PF12862"/>
    </source>
</evidence>
<reference evidence="5 6" key="1">
    <citation type="submission" date="2020-08" db="EMBL/GenBank/DDBJ databases">
        <title>Genomic Encyclopedia of Type Strains, Phase IV (KMG-IV): sequencing the most valuable type-strain genomes for metagenomic binning, comparative biology and taxonomic classification.</title>
        <authorList>
            <person name="Goeker M."/>
        </authorList>
    </citation>
    <scope>NUCLEOTIDE SEQUENCE [LARGE SCALE GENOMIC DNA]</scope>
    <source>
        <strain evidence="5 6">DSM 45385</strain>
    </source>
</reference>
<dbReference type="SUPFAM" id="SSF52540">
    <property type="entry name" value="P-loop containing nucleoside triphosphate hydrolases"/>
    <property type="match status" value="1"/>
</dbReference>
<accession>A0A7W7ZW52</accession>